<dbReference type="Pfam" id="PF04316">
    <property type="entry name" value="FlgM"/>
    <property type="match status" value="1"/>
</dbReference>
<dbReference type="STRING" id="1660074.CVIC8964_0408"/>
<proteinExistence type="predicted"/>
<evidence type="ECO:0000313" key="3">
    <source>
        <dbReference type="Proteomes" id="UP000194265"/>
    </source>
</evidence>
<accession>A0A1X9SZX6</accession>
<organism evidence="2 3">
    <name type="scientific">Campylobacter vicugnae</name>
    <dbReference type="NCBI Taxonomy" id="1660076"/>
    <lineage>
        <taxon>Bacteria</taxon>
        <taxon>Pseudomonadati</taxon>
        <taxon>Campylobacterota</taxon>
        <taxon>Epsilonproteobacteria</taxon>
        <taxon>Campylobacterales</taxon>
        <taxon>Campylobacteraceae</taxon>
        <taxon>Campylobacter</taxon>
    </lineage>
</organism>
<dbReference type="SUPFAM" id="SSF101498">
    <property type="entry name" value="Anti-sigma factor FlgM"/>
    <property type="match status" value="1"/>
</dbReference>
<evidence type="ECO:0000259" key="1">
    <source>
        <dbReference type="Pfam" id="PF04316"/>
    </source>
</evidence>
<feature type="domain" description="Anti-sigma-28 factor FlgM C-terminal" evidence="1">
    <location>
        <begin position="27"/>
        <end position="63"/>
    </location>
</feature>
<dbReference type="RefSeq" id="WP_086248587.1">
    <property type="nucleotide sequence ID" value="NZ_CP018791.1"/>
</dbReference>
<dbReference type="AlphaFoldDB" id="A0A1X9SZX6"/>
<name>A0A1X9SZX6_9BACT</name>
<dbReference type="InterPro" id="IPR031316">
    <property type="entry name" value="FlgM_C"/>
</dbReference>
<gene>
    <name evidence="2" type="primary">flgM</name>
    <name evidence="2" type="ORF">CVIC8964_0408</name>
</gene>
<dbReference type="EMBL" id="CP018791">
    <property type="protein sequence ID" value="ARR01842.1"/>
    <property type="molecule type" value="Genomic_DNA"/>
</dbReference>
<dbReference type="InterPro" id="IPR035890">
    <property type="entry name" value="Anti-sigma-28_factor_FlgM_sf"/>
</dbReference>
<sequence>MIGSIKASTIYNSIVTPKNEDKKNEQVTQTQSSSNNTRIKELAAMIENGEYKVDINALSKKIADSLI</sequence>
<reference evidence="2 3" key="1">
    <citation type="journal article" date="2017" name="Genome Biol. Evol.">
        <title>Comparative Genomic Analysis Identifies a Campylobacter Clade Deficient in Selenium Metabolism.</title>
        <authorList>
            <person name="Miller W.G."/>
            <person name="Yee E."/>
            <person name="Lopes B.S."/>
            <person name="Chapman M.H."/>
            <person name="Huynh S."/>
            <person name="Bono J.L."/>
            <person name="Parker C.T."/>
            <person name="Strachan N.J.C."/>
            <person name="Forbes K.J."/>
        </authorList>
    </citation>
    <scope>NUCLEOTIDE SEQUENCE [LARGE SCALE GENOMIC DNA]</scope>
    <source>
        <strain evidence="2 3">RM8964</strain>
    </source>
</reference>
<dbReference type="Proteomes" id="UP000194265">
    <property type="component" value="Chromosome"/>
</dbReference>
<dbReference type="OrthoDB" id="5362204at2"/>
<protein>
    <submittedName>
        <fullName evidence="2">Anti-sigma factor FlgM</fullName>
    </submittedName>
</protein>
<evidence type="ECO:0000313" key="2">
    <source>
        <dbReference type="EMBL" id="ARR01842.1"/>
    </source>
</evidence>